<reference evidence="2 3" key="1">
    <citation type="submission" date="2016-10" db="EMBL/GenBank/DDBJ databases">
        <authorList>
            <person name="de Groot N.N."/>
        </authorList>
    </citation>
    <scope>NUCLEOTIDE SEQUENCE [LARGE SCALE GENOMIC DNA]</scope>
    <source>
        <strain evidence="2 3">DSM 45610</strain>
    </source>
</reference>
<dbReference type="OrthoDB" id="2972073at2"/>
<evidence type="ECO:0000256" key="1">
    <source>
        <dbReference type="SAM" id="Coils"/>
    </source>
</evidence>
<dbReference type="Proteomes" id="UP000198534">
    <property type="component" value="Unassembled WGS sequence"/>
</dbReference>
<protein>
    <submittedName>
        <fullName evidence="2">Uncharacterized protein</fullName>
    </submittedName>
</protein>
<keyword evidence="3" id="KW-1185">Reference proteome</keyword>
<gene>
    <name evidence="2" type="ORF">SAMN05444487_10675</name>
</gene>
<sequence>MQDVGDQGIDQALQIANEAVQFVRVAQNSADPQVIQQAERKLEQAKSHLEAMMKEEELETDEVSQSLAKLEQSRNNLTLSSSISDPVGYEVY</sequence>
<evidence type="ECO:0000313" key="3">
    <source>
        <dbReference type="Proteomes" id="UP000198534"/>
    </source>
</evidence>
<dbReference type="STRING" id="1048340.SAMN05444487_10675"/>
<accession>A0A1H2WBI0</accession>
<proteinExistence type="predicted"/>
<dbReference type="AlphaFoldDB" id="A0A1H2WBI0"/>
<dbReference type="RefSeq" id="WP_091738556.1">
    <property type="nucleotide sequence ID" value="NZ_FNNQ01000006.1"/>
</dbReference>
<evidence type="ECO:0000313" key="2">
    <source>
        <dbReference type="EMBL" id="SDW77878.1"/>
    </source>
</evidence>
<dbReference type="EMBL" id="FNNQ01000006">
    <property type="protein sequence ID" value="SDW77878.1"/>
    <property type="molecule type" value="Genomic_DNA"/>
</dbReference>
<name>A0A1H2WBI0_9BACL</name>
<feature type="coiled-coil region" evidence="1">
    <location>
        <begin position="35"/>
        <end position="73"/>
    </location>
</feature>
<keyword evidence="1" id="KW-0175">Coiled coil</keyword>
<organism evidence="2 3">
    <name type="scientific">Marininema mesophilum</name>
    <dbReference type="NCBI Taxonomy" id="1048340"/>
    <lineage>
        <taxon>Bacteria</taxon>
        <taxon>Bacillati</taxon>
        <taxon>Bacillota</taxon>
        <taxon>Bacilli</taxon>
        <taxon>Bacillales</taxon>
        <taxon>Thermoactinomycetaceae</taxon>
        <taxon>Marininema</taxon>
    </lineage>
</organism>